<dbReference type="Proteomes" id="UP000325081">
    <property type="component" value="Unassembled WGS sequence"/>
</dbReference>
<dbReference type="SMART" id="SM00360">
    <property type="entry name" value="RRM"/>
    <property type="match status" value="1"/>
</dbReference>
<dbReference type="PROSITE" id="PS50102">
    <property type="entry name" value="RRM"/>
    <property type="match status" value="1"/>
</dbReference>
<feature type="domain" description="RRM" evidence="3">
    <location>
        <begin position="25"/>
        <end position="97"/>
    </location>
</feature>
<evidence type="ECO:0000259" key="3">
    <source>
        <dbReference type="PROSITE" id="PS50102"/>
    </source>
</evidence>
<dbReference type="EMBL" id="BKCP01007181">
    <property type="protein sequence ID" value="GER44908.1"/>
    <property type="molecule type" value="Genomic_DNA"/>
</dbReference>
<protein>
    <submittedName>
        <fullName evidence="4">Glycine-rich RNA-binding protein</fullName>
    </submittedName>
</protein>
<dbReference type="Gene3D" id="3.30.70.330">
    <property type="match status" value="1"/>
</dbReference>
<dbReference type="PANTHER" id="PTHR48028">
    <property type="entry name" value="GLYCINE-RICH RNA-BINDING PROTEIN RZ1A"/>
    <property type="match status" value="1"/>
</dbReference>
<evidence type="ECO:0000256" key="1">
    <source>
        <dbReference type="ARBA" id="ARBA00022884"/>
    </source>
</evidence>
<dbReference type="OrthoDB" id="439808at2759"/>
<keyword evidence="5" id="KW-1185">Reference proteome</keyword>
<dbReference type="AlphaFoldDB" id="A0A5A7QJ08"/>
<proteinExistence type="predicted"/>
<dbReference type="InterPro" id="IPR000504">
    <property type="entry name" value="RRM_dom"/>
</dbReference>
<dbReference type="PANTHER" id="PTHR48028:SF2">
    <property type="entry name" value="GLYCINE-RICH RNA-BINDING PROTEIN RZ1A"/>
    <property type="match status" value="1"/>
</dbReference>
<accession>A0A5A7QJ08</accession>
<dbReference type="Pfam" id="PF00076">
    <property type="entry name" value="RRM_1"/>
    <property type="match status" value="1"/>
</dbReference>
<comment type="caution">
    <text evidence="4">The sequence shown here is derived from an EMBL/GenBank/DDBJ whole genome shotgun (WGS) entry which is preliminary data.</text>
</comment>
<sequence>MRRRRWCRSSVEQWFRERTEFDWWGVGKMIVDPRLRISWSHLSNFSEVIIIIDRETGISRGFRFVTFSDEKAMRDAIDAMNSQELDGRNITVNEARSRGGDGGGGFRGGLIIIASFEYGFCIGRCCSRAAMTGGERTPAAIRRGCRPRMFTEDMFVELAID</sequence>
<organism evidence="4 5">
    <name type="scientific">Striga asiatica</name>
    <name type="common">Asiatic witchweed</name>
    <name type="synonym">Buchnera asiatica</name>
    <dbReference type="NCBI Taxonomy" id="4170"/>
    <lineage>
        <taxon>Eukaryota</taxon>
        <taxon>Viridiplantae</taxon>
        <taxon>Streptophyta</taxon>
        <taxon>Embryophyta</taxon>
        <taxon>Tracheophyta</taxon>
        <taxon>Spermatophyta</taxon>
        <taxon>Magnoliopsida</taxon>
        <taxon>eudicotyledons</taxon>
        <taxon>Gunneridae</taxon>
        <taxon>Pentapetalae</taxon>
        <taxon>asterids</taxon>
        <taxon>lamiids</taxon>
        <taxon>Lamiales</taxon>
        <taxon>Orobanchaceae</taxon>
        <taxon>Buchnereae</taxon>
        <taxon>Striga</taxon>
    </lineage>
</organism>
<dbReference type="GO" id="GO:0003723">
    <property type="term" value="F:RNA binding"/>
    <property type="evidence" value="ECO:0007669"/>
    <property type="project" value="UniProtKB-UniRule"/>
</dbReference>
<gene>
    <name evidence="4" type="ORF">STAS_21834</name>
</gene>
<name>A0A5A7QJ08_STRAF</name>
<keyword evidence="1 2" id="KW-0694">RNA-binding</keyword>
<evidence type="ECO:0000313" key="4">
    <source>
        <dbReference type="EMBL" id="GER44908.1"/>
    </source>
</evidence>
<evidence type="ECO:0000256" key="2">
    <source>
        <dbReference type="PROSITE-ProRule" id="PRU00176"/>
    </source>
</evidence>
<reference evidence="5" key="1">
    <citation type="journal article" date="2019" name="Curr. Biol.">
        <title>Genome Sequence of Striga asiatica Provides Insight into the Evolution of Plant Parasitism.</title>
        <authorList>
            <person name="Yoshida S."/>
            <person name="Kim S."/>
            <person name="Wafula E.K."/>
            <person name="Tanskanen J."/>
            <person name="Kim Y.M."/>
            <person name="Honaas L."/>
            <person name="Yang Z."/>
            <person name="Spallek T."/>
            <person name="Conn C.E."/>
            <person name="Ichihashi Y."/>
            <person name="Cheong K."/>
            <person name="Cui S."/>
            <person name="Der J.P."/>
            <person name="Gundlach H."/>
            <person name="Jiao Y."/>
            <person name="Hori C."/>
            <person name="Ishida J.K."/>
            <person name="Kasahara H."/>
            <person name="Kiba T."/>
            <person name="Kim M.S."/>
            <person name="Koo N."/>
            <person name="Laohavisit A."/>
            <person name="Lee Y.H."/>
            <person name="Lumba S."/>
            <person name="McCourt P."/>
            <person name="Mortimer J.C."/>
            <person name="Mutuku J.M."/>
            <person name="Nomura T."/>
            <person name="Sasaki-Sekimoto Y."/>
            <person name="Seto Y."/>
            <person name="Wang Y."/>
            <person name="Wakatake T."/>
            <person name="Sakakibara H."/>
            <person name="Demura T."/>
            <person name="Yamaguchi S."/>
            <person name="Yoneyama K."/>
            <person name="Manabe R.I."/>
            <person name="Nelson D.C."/>
            <person name="Schulman A.H."/>
            <person name="Timko M.P."/>
            <person name="dePamphilis C.W."/>
            <person name="Choi D."/>
            <person name="Shirasu K."/>
        </authorList>
    </citation>
    <scope>NUCLEOTIDE SEQUENCE [LARGE SCALE GENOMIC DNA]</scope>
    <source>
        <strain evidence="5">cv. UVA1</strain>
    </source>
</reference>
<evidence type="ECO:0000313" key="5">
    <source>
        <dbReference type="Proteomes" id="UP000325081"/>
    </source>
</evidence>
<dbReference type="InterPro" id="IPR035979">
    <property type="entry name" value="RBD_domain_sf"/>
</dbReference>
<dbReference type="InterPro" id="IPR012677">
    <property type="entry name" value="Nucleotide-bd_a/b_plait_sf"/>
</dbReference>
<dbReference type="InterPro" id="IPR051106">
    <property type="entry name" value="RNA-bind/splicing_reg"/>
</dbReference>
<dbReference type="SUPFAM" id="SSF54928">
    <property type="entry name" value="RNA-binding domain, RBD"/>
    <property type="match status" value="1"/>
</dbReference>